<evidence type="ECO:0000256" key="2">
    <source>
        <dbReference type="ARBA" id="ARBA00022771"/>
    </source>
</evidence>
<dbReference type="GeneID" id="118422158"/>
<dbReference type="AlphaFoldDB" id="A0A9J7LPE1"/>
<dbReference type="Gene3D" id="3.30.40.10">
    <property type="entry name" value="Zinc/RING finger domain, C3HC4 (zinc finger)"/>
    <property type="match status" value="1"/>
</dbReference>
<keyword evidence="7" id="KW-1185">Reference proteome</keyword>
<dbReference type="Gene3D" id="3.30.160.60">
    <property type="entry name" value="Classic Zinc Finger"/>
    <property type="match status" value="1"/>
</dbReference>
<organism evidence="7 8">
    <name type="scientific">Branchiostoma floridae</name>
    <name type="common">Florida lancelet</name>
    <name type="synonym">Amphioxus</name>
    <dbReference type="NCBI Taxonomy" id="7739"/>
    <lineage>
        <taxon>Eukaryota</taxon>
        <taxon>Metazoa</taxon>
        <taxon>Chordata</taxon>
        <taxon>Cephalochordata</taxon>
        <taxon>Leptocardii</taxon>
        <taxon>Amphioxiformes</taxon>
        <taxon>Branchiostomatidae</taxon>
        <taxon>Branchiostoma</taxon>
    </lineage>
</organism>
<keyword evidence="3" id="KW-0862">Zinc</keyword>
<dbReference type="SUPFAM" id="SSF57850">
    <property type="entry name" value="RING/U-box"/>
    <property type="match status" value="1"/>
</dbReference>
<dbReference type="Pfam" id="PF13445">
    <property type="entry name" value="zf-RING_UBOX"/>
    <property type="match status" value="1"/>
</dbReference>
<dbReference type="Gene3D" id="4.10.830.40">
    <property type="match status" value="1"/>
</dbReference>
<dbReference type="FunFam" id="3.30.40.10:FF:000362">
    <property type="entry name" value="E3 ubiquitin-protein ligase TRIM56"/>
    <property type="match status" value="1"/>
</dbReference>
<gene>
    <name evidence="8" type="primary">LOC118422158</name>
</gene>
<feature type="domain" description="B box-type" evidence="6">
    <location>
        <begin position="161"/>
        <end position="202"/>
    </location>
</feature>
<evidence type="ECO:0000313" key="8">
    <source>
        <dbReference type="RefSeq" id="XP_035685568.1"/>
    </source>
</evidence>
<evidence type="ECO:0000313" key="7">
    <source>
        <dbReference type="Proteomes" id="UP000001554"/>
    </source>
</evidence>
<dbReference type="SMART" id="SM00184">
    <property type="entry name" value="RING"/>
    <property type="match status" value="1"/>
</dbReference>
<accession>A0A9J7LPE1</accession>
<dbReference type="InterPro" id="IPR001841">
    <property type="entry name" value="Znf_RING"/>
</dbReference>
<reference evidence="7" key="1">
    <citation type="journal article" date="2020" name="Nat. Ecol. Evol.">
        <title>Deeply conserved synteny resolves early events in vertebrate evolution.</title>
        <authorList>
            <person name="Simakov O."/>
            <person name="Marletaz F."/>
            <person name="Yue J.X."/>
            <person name="O'Connell B."/>
            <person name="Jenkins J."/>
            <person name="Brandt A."/>
            <person name="Calef R."/>
            <person name="Tung C.H."/>
            <person name="Huang T.K."/>
            <person name="Schmutz J."/>
            <person name="Satoh N."/>
            <person name="Yu J.K."/>
            <person name="Putnam N.H."/>
            <person name="Green R.E."/>
            <person name="Rokhsar D.S."/>
        </authorList>
    </citation>
    <scope>NUCLEOTIDE SEQUENCE [LARGE SCALE GENOMIC DNA]</scope>
    <source>
        <strain evidence="7">S238N-H82</strain>
    </source>
</reference>
<dbReference type="FunFam" id="3.30.160.60:FF:002885">
    <property type="entry name" value="Uncharacterized protein"/>
    <property type="match status" value="1"/>
</dbReference>
<dbReference type="GO" id="GO:0008270">
    <property type="term" value="F:zinc ion binding"/>
    <property type="evidence" value="ECO:0007669"/>
    <property type="project" value="UniProtKB-KW"/>
</dbReference>
<name>A0A9J7LPE1_BRAFL</name>
<evidence type="ECO:0000256" key="3">
    <source>
        <dbReference type="ARBA" id="ARBA00022833"/>
    </source>
</evidence>
<sequence length="262" mass="29392">MAEAILSQISGDFLECTVCLEPFKDPKVLPCLHTFCKGCLEKFVGKQGELMKDKFQCPTCRTETVLPDGGIAGLKNNFFVLSLRDTVETHKSVANVEDDKVPCDVCEEDVASCGCVLCEEFLCDECVRAHRRAKRTRDHEAIGVAELEEHLITKTSSVKPTSLPICTKHEDERLKFFCETCQHPVCRDCTVLQHKDHKYGLLTDVVSGVRAKIKDKLETAMPKFQEYRDIAGVVTEKQTELNTRSKKAADDIDAAAEEEIKY</sequence>
<dbReference type="KEGG" id="bfo:118422158"/>
<dbReference type="InterPro" id="IPR000315">
    <property type="entry name" value="Znf_B-box"/>
</dbReference>
<dbReference type="Proteomes" id="UP000001554">
    <property type="component" value="Chromosome 9"/>
</dbReference>
<dbReference type="SUPFAM" id="SSF57845">
    <property type="entry name" value="B-box zinc-binding domain"/>
    <property type="match status" value="1"/>
</dbReference>
<evidence type="ECO:0000256" key="4">
    <source>
        <dbReference type="PROSITE-ProRule" id="PRU00024"/>
    </source>
</evidence>
<dbReference type="InterPro" id="IPR017907">
    <property type="entry name" value="Znf_RING_CS"/>
</dbReference>
<keyword evidence="1" id="KW-0479">Metal-binding</keyword>
<dbReference type="Pfam" id="PF00643">
    <property type="entry name" value="zf-B_box"/>
    <property type="match status" value="1"/>
</dbReference>
<keyword evidence="2 4" id="KW-0863">Zinc-finger</keyword>
<evidence type="ECO:0000259" key="6">
    <source>
        <dbReference type="PROSITE" id="PS50119"/>
    </source>
</evidence>
<dbReference type="OMA" id="ENITHCH"/>
<dbReference type="SMART" id="SM00336">
    <property type="entry name" value="BBOX"/>
    <property type="match status" value="2"/>
</dbReference>
<evidence type="ECO:0000259" key="5">
    <source>
        <dbReference type="PROSITE" id="PS50089"/>
    </source>
</evidence>
<feature type="domain" description="RING-type" evidence="5">
    <location>
        <begin position="16"/>
        <end position="61"/>
    </location>
</feature>
<proteinExistence type="predicted"/>
<protein>
    <submittedName>
        <fullName evidence="8">Tripartite motif-containing protein 3-like</fullName>
    </submittedName>
</protein>
<dbReference type="PROSITE" id="PS00518">
    <property type="entry name" value="ZF_RING_1"/>
    <property type="match status" value="1"/>
</dbReference>
<feature type="domain" description="B box-type" evidence="6">
    <location>
        <begin position="98"/>
        <end position="144"/>
    </location>
</feature>
<evidence type="ECO:0000256" key="1">
    <source>
        <dbReference type="ARBA" id="ARBA00022723"/>
    </source>
</evidence>
<dbReference type="InterPro" id="IPR013083">
    <property type="entry name" value="Znf_RING/FYVE/PHD"/>
</dbReference>
<dbReference type="PANTHER" id="PTHR25462:SF229">
    <property type="entry name" value="TRANSCRIPTION INTERMEDIARY FACTOR 1-BETA"/>
    <property type="match status" value="1"/>
</dbReference>
<dbReference type="GO" id="GO:0061630">
    <property type="term" value="F:ubiquitin protein ligase activity"/>
    <property type="evidence" value="ECO:0000318"/>
    <property type="project" value="GO_Central"/>
</dbReference>
<dbReference type="OrthoDB" id="342730at2759"/>
<dbReference type="PROSITE" id="PS50089">
    <property type="entry name" value="ZF_RING_2"/>
    <property type="match status" value="1"/>
</dbReference>
<reference evidence="8" key="2">
    <citation type="submission" date="2025-08" db="UniProtKB">
        <authorList>
            <consortium name="RefSeq"/>
        </authorList>
    </citation>
    <scope>IDENTIFICATION</scope>
    <source>
        <strain evidence="8">S238N-H82</strain>
        <tissue evidence="8">Testes</tissue>
    </source>
</reference>
<dbReference type="RefSeq" id="XP_035685568.1">
    <property type="nucleotide sequence ID" value="XM_035829675.1"/>
</dbReference>
<dbReference type="InterPro" id="IPR027370">
    <property type="entry name" value="Znf-RING_euk"/>
</dbReference>
<dbReference type="PANTHER" id="PTHR25462">
    <property type="entry name" value="BONUS, ISOFORM C-RELATED"/>
    <property type="match status" value="1"/>
</dbReference>
<dbReference type="InterPro" id="IPR047153">
    <property type="entry name" value="TRIM45/56/19-like"/>
</dbReference>
<dbReference type="PROSITE" id="PS50119">
    <property type="entry name" value="ZF_BBOX"/>
    <property type="match status" value="2"/>
</dbReference>